<dbReference type="AlphaFoldDB" id="A0A1V3WW00"/>
<evidence type="ECO:0000313" key="2">
    <source>
        <dbReference type="Proteomes" id="UP000188532"/>
    </source>
</evidence>
<reference evidence="1 2" key="1">
    <citation type="submission" date="2017-02" db="EMBL/GenBank/DDBJ databases">
        <title>Complete genome sequences of Mycobacterium kansasii strains isolated from rhesus macaques.</title>
        <authorList>
            <person name="Panda A."/>
            <person name="Nagaraj S."/>
            <person name="Zhao X."/>
            <person name="Tettelin H."/>
            <person name="Detolla L.J."/>
        </authorList>
    </citation>
    <scope>NUCLEOTIDE SEQUENCE [LARGE SCALE GENOMIC DNA]</scope>
    <source>
        <strain evidence="1 2">11-3469</strain>
    </source>
</reference>
<evidence type="ECO:0000313" key="1">
    <source>
        <dbReference type="EMBL" id="OOK71183.1"/>
    </source>
</evidence>
<gene>
    <name evidence="1" type="ORF">BZL29_5751</name>
</gene>
<dbReference type="EMBL" id="MVBN01000006">
    <property type="protein sequence ID" value="OOK71183.1"/>
    <property type="molecule type" value="Genomic_DNA"/>
</dbReference>
<protein>
    <submittedName>
        <fullName evidence="1">Uncharacterized protein</fullName>
    </submittedName>
</protein>
<organism evidence="1 2">
    <name type="scientific">Mycobacterium kansasii</name>
    <dbReference type="NCBI Taxonomy" id="1768"/>
    <lineage>
        <taxon>Bacteria</taxon>
        <taxon>Bacillati</taxon>
        <taxon>Actinomycetota</taxon>
        <taxon>Actinomycetes</taxon>
        <taxon>Mycobacteriales</taxon>
        <taxon>Mycobacteriaceae</taxon>
        <taxon>Mycobacterium</taxon>
    </lineage>
</organism>
<accession>A0A1V3WW00</accession>
<name>A0A1V3WW00_MYCKA</name>
<dbReference type="Proteomes" id="UP000188532">
    <property type="component" value="Unassembled WGS sequence"/>
</dbReference>
<proteinExistence type="predicted"/>
<comment type="caution">
    <text evidence="1">The sequence shown here is derived from an EMBL/GenBank/DDBJ whole genome shotgun (WGS) entry which is preliminary data.</text>
</comment>
<sequence>MAVAASAGARGKSVNFCVGPCRLLAFWDVVTRKSIRRP</sequence>